<name>A0A1R1YMI6_9FUNG</name>
<organism evidence="1 2">
    <name type="scientific">Smittium culicis</name>
    <dbReference type="NCBI Taxonomy" id="133412"/>
    <lineage>
        <taxon>Eukaryota</taxon>
        <taxon>Fungi</taxon>
        <taxon>Fungi incertae sedis</taxon>
        <taxon>Zoopagomycota</taxon>
        <taxon>Kickxellomycotina</taxon>
        <taxon>Harpellomycetes</taxon>
        <taxon>Harpellales</taxon>
        <taxon>Legeriomycetaceae</taxon>
        <taxon>Smittium</taxon>
    </lineage>
</organism>
<evidence type="ECO:0000313" key="2">
    <source>
        <dbReference type="Proteomes" id="UP000187429"/>
    </source>
</evidence>
<keyword evidence="2" id="KW-1185">Reference proteome</keyword>
<dbReference type="AlphaFoldDB" id="A0A1R1YMI6"/>
<accession>A0A1R1YMI6</accession>
<gene>
    <name evidence="1" type="ORF">AYI69_g2443</name>
</gene>
<proteinExistence type="predicted"/>
<protein>
    <submittedName>
        <fullName evidence="1">Uncharacterized protein</fullName>
    </submittedName>
</protein>
<comment type="caution">
    <text evidence="1">The sequence shown here is derived from an EMBL/GenBank/DDBJ whole genome shotgun (WGS) entry which is preliminary data.</text>
</comment>
<reference evidence="2" key="1">
    <citation type="submission" date="2017-01" db="EMBL/GenBank/DDBJ databases">
        <authorList>
            <person name="Wang Y."/>
            <person name="White M."/>
            <person name="Kvist S."/>
            <person name="Moncalvo J.-M."/>
        </authorList>
    </citation>
    <scope>NUCLEOTIDE SEQUENCE [LARGE SCALE GENOMIC DNA]</scope>
    <source>
        <strain evidence="2">ID-206-W2</strain>
    </source>
</reference>
<dbReference type="Proteomes" id="UP000187429">
    <property type="component" value="Unassembled WGS sequence"/>
</dbReference>
<dbReference type="EMBL" id="LSSM01000715">
    <property type="protein sequence ID" value="OMJ28094.1"/>
    <property type="molecule type" value="Genomic_DNA"/>
</dbReference>
<sequence>MEFRTDPGFETSEDPEVNHASTMRALQSELDTKVAQKRLDKLHKGPKTPGKLTQISDTDIKPLIDQKALDALIAKKPAAKRQRVQQFFKHQQSSNNKD</sequence>
<evidence type="ECO:0000313" key="1">
    <source>
        <dbReference type="EMBL" id="OMJ28094.1"/>
    </source>
</evidence>